<evidence type="ECO:0000313" key="2">
    <source>
        <dbReference type="EMBL" id="PNT57007.1"/>
    </source>
</evidence>
<reference evidence="2 3" key="1">
    <citation type="journal article" date="2006" name="Science">
        <title>The genome of black cottonwood, Populus trichocarpa (Torr. &amp; Gray).</title>
        <authorList>
            <person name="Tuskan G.A."/>
            <person name="Difazio S."/>
            <person name="Jansson S."/>
            <person name="Bohlmann J."/>
            <person name="Grigoriev I."/>
            <person name="Hellsten U."/>
            <person name="Putnam N."/>
            <person name="Ralph S."/>
            <person name="Rombauts S."/>
            <person name="Salamov A."/>
            <person name="Schein J."/>
            <person name="Sterck L."/>
            <person name="Aerts A."/>
            <person name="Bhalerao R.R."/>
            <person name="Bhalerao R.P."/>
            <person name="Blaudez D."/>
            <person name="Boerjan W."/>
            <person name="Brun A."/>
            <person name="Brunner A."/>
            <person name="Busov V."/>
            <person name="Campbell M."/>
            <person name="Carlson J."/>
            <person name="Chalot M."/>
            <person name="Chapman J."/>
            <person name="Chen G.L."/>
            <person name="Cooper D."/>
            <person name="Coutinho P.M."/>
            <person name="Couturier J."/>
            <person name="Covert S."/>
            <person name="Cronk Q."/>
            <person name="Cunningham R."/>
            <person name="Davis J."/>
            <person name="Degroeve S."/>
            <person name="Dejardin A."/>
            <person name="Depamphilis C."/>
            <person name="Detter J."/>
            <person name="Dirks B."/>
            <person name="Dubchak I."/>
            <person name="Duplessis S."/>
            <person name="Ehlting J."/>
            <person name="Ellis B."/>
            <person name="Gendler K."/>
            <person name="Goodstein D."/>
            <person name="Gribskov M."/>
            <person name="Grimwood J."/>
            <person name="Groover A."/>
            <person name="Gunter L."/>
            <person name="Hamberger B."/>
            <person name="Heinze B."/>
            <person name="Helariutta Y."/>
            <person name="Henrissat B."/>
            <person name="Holligan D."/>
            <person name="Holt R."/>
            <person name="Huang W."/>
            <person name="Islam-Faridi N."/>
            <person name="Jones S."/>
            <person name="Jones-Rhoades M."/>
            <person name="Jorgensen R."/>
            <person name="Joshi C."/>
            <person name="Kangasjarvi J."/>
            <person name="Karlsson J."/>
            <person name="Kelleher C."/>
            <person name="Kirkpatrick R."/>
            <person name="Kirst M."/>
            <person name="Kohler A."/>
            <person name="Kalluri U."/>
            <person name="Larimer F."/>
            <person name="Leebens-Mack J."/>
            <person name="Leple J.C."/>
            <person name="Locascio P."/>
            <person name="Lou Y."/>
            <person name="Lucas S."/>
            <person name="Martin F."/>
            <person name="Montanini B."/>
            <person name="Napoli C."/>
            <person name="Nelson D.R."/>
            <person name="Nelson C."/>
            <person name="Nieminen K."/>
            <person name="Nilsson O."/>
            <person name="Pereda V."/>
            <person name="Peter G."/>
            <person name="Philippe R."/>
            <person name="Pilate G."/>
            <person name="Poliakov A."/>
            <person name="Razumovskaya J."/>
            <person name="Richardson P."/>
            <person name="Rinaldi C."/>
            <person name="Ritland K."/>
            <person name="Rouze P."/>
            <person name="Ryaboy D."/>
            <person name="Schmutz J."/>
            <person name="Schrader J."/>
            <person name="Segerman B."/>
            <person name="Shin H."/>
            <person name="Siddiqui A."/>
            <person name="Sterky F."/>
            <person name="Terry A."/>
            <person name="Tsai C.J."/>
            <person name="Uberbacher E."/>
            <person name="Unneberg P."/>
            <person name="Vahala J."/>
            <person name="Wall K."/>
            <person name="Wessler S."/>
            <person name="Yang G."/>
            <person name="Yin T."/>
            <person name="Douglas C."/>
            <person name="Marra M."/>
            <person name="Sandberg G."/>
            <person name="Van de Peer Y."/>
            <person name="Rokhsar D."/>
        </authorList>
    </citation>
    <scope>NUCLEOTIDE SEQUENCE [LARGE SCALE GENOMIC DNA]</scope>
    <source>
        <strain evidence="3">cv. Nisqually</strain>
    </source>
</reference>
<gene>
    <name evidence="2" type="ORF">POPTR_001G276000</name>
</gene>
<keyword evidence="1" id="KW-0812">Transmembrane</keyword>
<name>A0A2K2C4Q0_POPTR</name>
<evidence type="ECO:0000313" key="3">
    <source>
        <dbReference type="Proteomes" id="UP000006729"/>
    </source>
</evidence>
<dbReference type="AlphaFoldDB" id="A0A2K2C4Q0"/>
<proteinExistence type="predicted"/>
<protein>
    <submittedName>
        <fullName evidence="2">Uncharacterized protein</fullName>
    </submittedName>
</protein>
<keyword evidence="1" id="KW-1133">Transmembrane helix</keyword>
<feature type="transmembrane region" description="Helical" evidence="1">
    <location>
        <begin position="30"/>
        <end position="48"/>
    </location>
</feature>
<keyword evidence="3" id="KW-1185">Reference proteome</keyword>
<organism evidence="2 3">
    <name type="scientific">Populus trichocarpa</name>
    <name type="common">Western balsam poplar</name>
    <name type="synonym">Populus balsamifera subsp. trichocarpa</name>
    <dbReference type="NCBI Taxonomy" id="3694"/>
    <lineage>
        <taxon>Eukaryota</taxon>
        <taxon>Viridiplantae</taxon>
        <taxon>Streptophyta</taxon>
        <taxon>Embryophyta</taxon>
        <taxon>Tracheophyta</taxon>
        <taxon>Spermatophyta</taxon>
        <taxon>Magnoliopsida</taxon>
        <taxon>eudicotyledons</taxon>
        <taxon>Gunneridae</taxon>
        <taxon>Pentapetalae</taxon>
        <taxon>rosids</taxon>
        <taxon>fabids</taxon>
        <taxon>Malpighiales</taxon>
        <taxon>Salicaceae</taxon>
        <taxon>Saliceae</taxon>
        <taxon>Populus</taxon>
    </lineage>
</organism>
<accession>A0A2K2C4Q0</accession>
<sequence length="84" mass="10108">MLKQILSEEHHISIHLDRATKTRRKIIHDINRWIIQFLTSIIIIVQFFSTKTKSSCSIVFSKAHFKTNEIHLFCIKRIKRDLYK</sequence>
<dbReference type="EMBL" id="CM009290">
    <property type="protein sequence ID" value="PNT57007.1"/>
    <property type="molecule type" value="Genomic_DNA"/>
</dbReference>
<dbReference type="InParanoid" id="A0A2K2C4Q0"/>
<evidence type="ECO:0000256" key="1">
    <source>
        <dbReference type="SAM" id="Phobius"/>
    </source>
</evidence>
<keyword evidence="1" id="KW-0472">Membrane</keyword>
<dbReference type="Proteomes" id="UP000006729">
    <property type="component" value="Chromosome 1"/>
</dbReference>